<dbReference type="GO" id="GO:0003735">
    <property type="term" value="F:structural constituent of ribosome"/>
    <property type="evidence" value="ECO:0007669"/>
    <property type="project" value="InterPro"/>
</dbReference>
<evidence type="ECO:0000256" key="7">
    <source>
        <dbReference type="ARBA" id="ARBA00035190"/>
    </source>
</evidence>
<dbReference type="PANTHER" id="PTHR13124:SF12">
    <property type="entry name" value="LARGE RIBOSOMAL SUBUNIT PROTEIN ML46"/>
    <property type="match status" value="1"/>
</dbReference>
<protein>
    <recommendedName>
        <fullName evidence="7">Large ribosomal subunit protein mL46</fullName>
    </recommendedName>
</protein>
<keyword evidence="4 9" id="KW-0689">Ribosomal protein</keyword>
<accession>A0A9P4W4I0</accession>
<evidence type="ECO:0000259" key="8">
    <source>
        <dbReference type="Pfam" id="PF11788"/>
    </source>
</evidence>
<dbReference type="Pfam" id="PF11788">
    <property type="entry name" value="MRP-L46"/>
    <property type="match status" value="1"/>
</dbReference>
<evidence type="ECO:0000256" key="6">
    <source>
        <dbReference type="ARBA" id="ARBA00023274"/>
    </source>
</evidence>
<dbReference type="GO" id="GO:0005743">
    <property type="term" value="C:mitochondrial inner membrane"/>
    <property type="evidence" value="ECO:0007669"/>
    <property type="project" value="UniProtKB-ARBA"/>
</dbReference>
<gene>
    <name evidence="9" type="primary">MRPL17</name>
    <name evidence="9" type="ORF">E8E13_003640</name>
</gene>
<evidence type="ECO:0000256" key="3">
    <source>
        <dbReference type="ARBA" id="ARBA00022946"/>
    </source>
</evidence>
<keyword evidence="10" id="KW-1185">Reference proteome</keyword>
<comment type="subcellular location">
    <subcellularLocation>
        <location evidence="1">Mitochondrion</location>
    </subcellularLocation>
</comment>
<evidence type="ECO:0000256" key="1">
    <source>
        <dbReference type="ARBA" id="ARBA00004173"/>
    </source>
</evidence>
<dbReference type="Proteomes" id="UP000801428">
    <property type="component" value="Unassembled WGS sequence"/>
</dbReference>
<dbReference type="InterPro" id="IPR033650">
    <property type="entry name" value="Ribosomal_mL46_NUDIX"/>
</dbReference>
<dbReference type="GO" id="GO:0005762">
    <property type="term" value="C:mitochondrial large ribosomal subunit"/>
    <property type="evidence" value="ECO:0007669"/>
    <property type="project" value="TreeGrafter"/>
</dbReference>
<dbReference type="FunFam" id="3.90.79.10:FF:000018">
    <property type="entry name" value="39S ribosomal protein L46, mitochondrial"/>
    <property type="match status" value="1"/>
</dbReference>
<comment type="similarity">
    <text evidence="2">Belongs to the mitochondrion-specific ribosomal protein mL46 family.</text>
</comment>
<evidence type="ECO:0000256" key="5">
    <source>
        <dbReference type="ARBA" id="ARBA00023128"/>
    </source>
</evidence>
<proteinExistence type="inferred from homology"/>
<reference evidence="9" key="1">
    <citation type="submission" date="2019-04" db="EMBL/GenBank/DDBJ databases">
        <title>Sequencing of skin fungus with MAO and IRED activity.</title>
        <authorList>
            <person name="Marsaioli A.J."/>
            <person name="Bonatto J.M.C."/>
            <person name="Reis Junior O."/>
        </authorList>
    </citation>
    <scope>NUCLEOTIDE SEQUENCE</scope>
    <source>
        <strain evidence="9">30M1</strain>
    </source>
</reference>
<keyword evidence="5" id="KW-0496">Mitochondrion</keyword>
<organism evidence="9 10">
    <name type="scientific">Curvularia kusanoi</name>
    <name type="common">Cochliobolus kusanoi</name>
    <dbReference type="NCBI Taxonomy" id="90978"/>
    <lineage>
        <taxon>Eukaryota</taxon>
        <taxon>Fungi</taxon>
        <taxon>Dikarya</taxon>
        <taxon>Ascomycota</taxon>
        <taxon>Pezizomycotina</taxon>
        <taxon>Dothideomycetes</taxon>
        <taxon>Pleosporomycetidae</taxon>
        <taxon>Pleosporales</taxon>
        <taxon>Pleosporineae</taxon>
        <taxon>Pleosporaceae</taxon>
        <taxon>Curvularia</taxon>
    </lineage>
</organism>
<sequence>MNAGHQTRRAAARAGQSICNSCRTTPRSYATAAAAAPSSDAAVAQHIPPVAQSSPSTSYAVNAGVLLSRPPQITRDLHPFEEAFFLYQKRLNERTALPFTRYFYFKARTPADREWKRKMAQRLTPARDIGRYKGYGEEAWNDEVLVGAKESEMQWQVDRLLEDAETTGAEDEGGVAAAAANAAKDEREAFERPPSRITEADKKNDTKSLARALQRTLYLLVKNKEGRWEFPQDRLVDENLHGAAQRILTQSGGENMNTWLVGHVPVGHYQQNYKAPKTTTTGLSEQGSKTFFLKARIMAGQANLKDNKLGLKDFKWLHKDELKEAVDGDYWRQIKNMLAER</sequence>
<dbReference type="Gene3D" id="3.90.79.10">
    <property type="entry name" value="Nucleoside Triphosphate Pyrophosphohydrolase"/>
    <property type="match status" value="1"/>
</dbReference>
<evidence type="ECO:0000256" key="4">
    <source>
        <dbReference type="ARBA" id="ARBA00022980"/>
    </source>
</evidence>
<keyword evidence="3" id="KW-0809">Transit peptide</keyword>
<feature type="domain" description="Large ribosomal subunit protein mL46 N-terminal" evidence="8">
    <location>
        <begin position="59"/>
        <end position="201"/>
    </location>
</feature>
<dbReference type="AlphaFoldDB" id="A0A9P4W4I0"/>
<evidence type="ECO:0000313" key="10">
    <source>
        <dbReference type="Proteomes" id="UP000801428"/>
    </source>
</evidence>
<dbReference type="PANTHER" id="PTHR13124">
    <property type="entry name" value="39S RIBOSOMAL PROTEIN L46, MITOCHONDRIAL PRECURSOR-RELATED"/>
    <property type="match status" value="1"/>
</dbReference>
<dbReference type="OrthoDB" id="414075at2759"/>
<evidence type="ECO:0000256" key="2">
    <source>
        <dbReference type="ARBA" id="ARBA00009070"/>
    </source>
</evidence>
<name>A0A9P4W4I0_CURKU</name>
<dbReference type="EMBL" id="SWKU01000032">
    <property type="protein sequence ID" value="KAF2995556.1"/>
    <property type="molecule type" value="Genomic_DNA"/>
</dbReference>
<dbReference type="InterPro" id="IPR021757">
    <property type="entry name" value="Ribosomal_mL46_N"/>
</dbReference>
<evidence type="ECO:0000313" key="9">
    <source>
        <dbReference type="EMBL" id="KAF2995556.1"/>
    </source>
</evidence>
<comment type="caution">
    <text evidence="9">The sequence shown here is derived from an EMBL/GenBank/DDBJ whole genome shotgun (WGS) entry which is preliminary data.</text>
</comment>
<dbReference type="CDD" id="cd04661">
    <property type="entry name" value="NUDIX_MRP_L46"/>
    <property type="match status" value="1"/>
</dbReference>
<dbReference type="InterPro" id="IPR040008">
    <property type="entry name" value="Ribosomal_mL46"/>
</dbReference>
<keyword evidence="6" id="KW-0687">Ribonucleoprotein</keyword>